<feature type="compositionally biased region" description="Low complexity" evidence="2">
    <location>
        <begin position="290"/>
        <end position="301"/>
    </location>
</feature>
<dbReference type="AlphaFoldDB" id="A0AAW2HJX4"/>
<dbReference type="EMBL" id="JARGDH010000004">
    <property type="protein sequence ID" value="KAL0270136.1"/>
    <property type="molecule type" value="Genomic_DNA"/>
</dbReference>
<feature type="compositionally biased region" description="Basic and acidic residues" evidence="2">
    <location>
        <begin position="551"/>
        <end position="562"/>
    </location>
</feature>
<feature type="region of interest" description="Disordered" evidence="2">
    <location>
        <begin position="276"/>
        <end position="306"/>
    </location>
</feature>
<dbReference type="Gene3D" id="1.10.555.10">
    <property type="entry name" value="Rho GTPase activation protein"/>
    <property type="match status" value="1"/>
</dbReference>
<reference evidence="4" key="1">
    <citation type="journal article" date="2024" name="Gigascience">
        <title>Chromosome-level genome of the poultry shaft louse Menopon gallinae provides insight into the host-switching and adaptive evolution of parasitic lice.</title>
        <authorList>
            <person name="Xu Y."/>
            <person name="Ma L."/>
            <person name="Liu S."/>
            <person name="Liang Y."/>
            <person name="Liu Q."/>
            <person name="He Z."/>
            <person name="Tian L."/>
            <person name="Duan Y."/>
            <person name="Cai W."/>
            <person name="Li H."/>
            <person name="Song F."/>
        </authorList>
    </citation>
    <scope>NUCLEOTIDE SEQUENCE</scope>
    <source>
        <strain evidence="4">Cailab_2023a</strain>
    </source>
</reference>
<accession>A0AAW2HJX4</accession>
<dbReference type="InterPro" id="IPR008936">
    <property type="entry name" value="Rho_GTPase_activation_prot"/>
</dbReference>
<evidence type="ECO:0000256" key="2">
    <source>
        <dbReference type="SAM" id="MobiDB-lite"/>
    </source>
</evidence>
<keyword evidence="1" id="KW-0175">Coiled coil</keyword>
<feature type="coiled-coil region" evidence="1">
    <location>
        <begin position="465"/>
        <end position="492"/>
    </location>
</feature>
<feature type="region of interest" description="Disordered" evidence="2">
    <location>
        <begin position="349"/>
        <end position="391"/>
    </location>
</feature>
<dbReference type="InterPro" id="IPR000198">
    <property type="entry name" value="RhoGAP_dom"/>
</dbReference>
<comment type="caution">
    <text evidence="4">The sequence shown here is derived from an EMBL/GenBank/DDBJ whole genome shotgun (WGS) entry which is preliminary data.</text>
</comment>
<dbReference type="PROSITE" id="PS50238">
    <property type="entry name" value="RHOGAP"/>
    <property type="match status" value="1"/>
</dbReference>
<dbReference type="SMART" id="SM00324">
    <property type="entry name" value="RhoGAP"/>
    <property type="match status" value="1"/>
</dbReference>
<evidence type="ECO:0000256" key="1">
    <source>
        <dbReference type="SAM" id="Coils"/>
    </source>
</evidence>
<name>A0AAW2HJX4_9NEOP</name>
<dbReference type="GO" id="GO:0005096">
    <property type="term" value="F:GTPase activator activity"/>
    <property type="evidence" value="ECO:0007669"/>
    <property type="project" value="TreeGrafter"/>
</dbReference>
<organism evidence="4">
    <name type="scientific">Menopon gallinae</name>
    <name type="common">poultry shaft louse</name>
    <dbReference type="NCBI Taxonomy" id="328185"/>
    <lineage>
        <taxon>Eukaryota</taxon>
        <taxon>Metazoa</taxon>
        <taxon>Ecdysozoa</taxon>
        <taxon>Arthropoda</taxon>
        <taxon>Hexapoda</taxon>
        <taxon>Insecta</taxon>
        <taxon>Pterygota</taxon>
        <taxon>Neoptera</taxon>
        <taxon>Paraneoptera</taxon>
        <taxon>Psocodea</taxon>
        <taxon>Troctomorpha</taxon>
        <taxon>Phthiraptera</taxon>
        <taxon>Amblycera</taxon>
        <taxon>Menoponidae</taxon>
        <taxon>Menopon</taxon>
    </lineage>
</organism>
<gene>
    <name evidence="4" type="ORF">PYX00_007636</name>
</gene>
<feature type="domain" description="Rho-GAP" evidence="3">
    <location>
        <begin position="62"/>
        <end position="242"/>
    </location>
</feature>
<dbReference type="Pfam" id="PF00620">
    <property type="entry name" value="RhoGAP"/>
    <property type="match status" value="1"/>
</dbReference>
<protein>
    <recommendedName>
        <fullName evidence="3">Rho-GAP domain-containing protein</fullName>
    </recommendedName>
</protein>
<feature type="region of interest" description="Disordered" evidence="2">
    <location>
        <begin position="439"/>
        <end position="463"/>
    </location>
</feature>
<evidence type="ECO:0000313" key="4">
    <source>
        <dbReference type="EMBL" id="KAL0270136.1"/>
    </source>
</evidence>
<dbReference type="PANTHER" id="PTHR15670:SF4">
    <property type="entry name" value="RHO GTPASE-ACTIVATING PROTEIN 11A"/>
    <property type="match status" value="1"/>
</dbReference>
<proteinExistence type="predicted"/>
<dbReference type="SUPFAM" id="SSF48350">
    <property type="entry name" value="GTPase activation domain, GAP"/>
    <property type="match status" value="1"/>
</dbReference>
<feature type="region of interest" description="Disordered" evidence="2">
    <location>
        <begin position="546"/>
        <end position="599"/>
    </location>
</feature>
<dbReference type="InterPro" id="IPR042869">
    <property type="entry name" value="ARHGAP11A/B"/>
</dbReference>
<sequence>MYKFDIDKQCLLKDIILENLKSLGVRCRIPKKLKENEKENIYYPEYQIFQKPLHLLKMRSVPRLNGTLIEVPEFLADACAVIERDIKTEGIFRRAGSTCKQRESKMLINQGKKVNADYHVFDACSLVKLFFRELPQPLIPYNCQEIVLSCLLLSSQQKQVEALMLVCLLLPVENLRTLAFFMEFLLKVSKYSDVNKMSKKNLAIILTPTLMPAQKGTASSSLDMTHHIKALELLIEHSERIGVIPEHIEGSLKCEKIKKKKRSGSLTRMFTGLKKIVGNKPPSTPDWDDSGLSTPGSLTSLGKRKSTENNAVSGLLAKKKRIANLLPDGALLATPLRCRMHGYVTPGFPSSVVPRNLKKASSGSPPSKIRKNISRNSDEDEKKTSSSNIVRKCLTKRQKSLSTVGSSSSIGNLFSLGNSKASLGMMGWGRKKTRSNLFLNRSDPDYQDEDYSENAADSSDESELITVNKSEYEDIKNRVLALEEEIEILNAAHSIQSAYEKTLEESEKLSSSSTERLARRLSKELKIRGSEGKVIRSPSARKIGSIRRRSKESLQRSMEHKTSLRRGRPNTLQSGLPSPGTRRITNEEAVTPCQEDPSVMENGWQSGEKFFARDYLLQKLMPVPQGRPSIVEIRNHNAGMVLEKAKLFNALNEDREVKLQKRQSVRLENMRRMKEMESEQKKLLTRTSSLGADNQKGTDLRAALRKNISNQSVKKNCVSFAQTSPAESKRPTPVIKKCLNTRSPRTLTKTPMTQLKSTARTRATPIRALLDPYGTPRISVRRSPRILARTLTSSPRSKDQ</sequence>
<evidence type="ECO:0000259" key="3">
    <source>
        <dbReference type="PROSITE" id="PS50238"/>
    </source>
</evidence>
<feature type="compositionally biased region" description="Acidic residues" evidence="2">
    <location>
        <begin position="445"/>
        <end position="463"/>
    </location>
</feature>
<dbReference type="GO" id="GO:0007165">
    <property type="term" value="P:signal transduction"/>
    <property type="evidence" value="ECO:0007669"/>
    <property type="project" value="InterPro"/>
</dbReference>
<dbReference type="PANTHER" id="PTHR15670">
    <property type="entry name" value="RHO GTPASE ACTIVATING PROTEIN 11A"/>
    <property type="match status" value="1"/>
</dbReference>